<name>T1EYV6_HELRO</name>
<organism evidence="2 3">
    <name type="scientific">Helobdella robusta</name>
    <name type="common">Californian leech</name>
    <dbReference type="NCBI Taxonomy" id="6412"/>
    <lineage>
        <taxon>Eukaryota</taxon>
        <taxon>Metazoa</taxon>
        <taxon>Spiralia</taxon>
        <taxon>Lophotrochozoa</taxon>
        <taxon>Annelida</taxon>
        <taxon>Clitellata</taxon>
        <taxon>Hirudinea</taxon>
        <taxon>Rhynchobdellida</taxon>
        <taxon>Glossiphoniidae</taxon>
        <taxon>Helobdella</taxon>
    </lineage>
</organism>
<evidence type="ECO:0000313" key="2">
    <source>
        <dbReference type="EnsemblMetazoa" id="HelroP167002"/>
    </source>
</evidence>
<evidence type="ECO:0000313" key="1">
    <source>
        <dbReference type="EMBL" id="ESO11909.1"/>
    </source>
</evidence>
<dbReference type="EnsemblMetazoa" id="HelroT167002">
    <property type="protein sequence ID" value="HelroP167002"/>
    <property type="gene ID" value="HelroG167002"/>
</dbReference>
<reference evidence="3" key="1">
    <citation type="submission" date="2012-12" db="EMBL/GenBank/DDBJ databases">
        <authorList>
            <person name="Hellsten U."/>
            <person name="Grimwood J."/>
            <person name="Chapman J.A."/>
            <person name="Shapiro H."/>
            <person name="Aerts A."/>
            <person name="Otillar R.P."/>
            <person name="Terry A.Y."/>
            <person name="Boore J.L."/>
            <person name="Simakov O."/>
            <person name="Marletaz F."/>
            <person name="Cho S.-J."/>
            <person name="Edsinger-Gonzales E."/>
            <person name="Havlak P."/>
            <person name="Kuo D.-H."/>
            <person name="Larsson T."/>
            <person name="Lv J."/>
            <person name="Arendt D."/>
            <person name="Savage R."/>
            <person name="Osoegawa K."/>
            <person name="de Jong P."/>
            <person name="Lindberg D.R."/>
            <person name="Seaver E.C."/>
            <person name="Weisblat D.A."/>
            <person name="Putnam N.H."/>
            <person name="Grigoriev I.V."/>
            <person name="Rokhsar D.S."/>
        </authorList>
    </citation>
    <scope>NUCLEOTIDE SEQUENCE</scope>
</reference>
<dbReference type="GeneID" id="20201756"/>
<evidence type="ECO:0000313" key="3">
    <source>
        <dbReference type="Proteomes" id="UP000015101"/>
    </source>
</evidence>
<protein>
    <submittedName>
        <fullName evidence="1 2">Uncharacterized protein</fullName>
    </submittedName>
</protein>
<dbReference type="CTD" id="20201756"/>
<dbReference type="EMBL" id="KB095812">
    <property type="protein sequence ID" value="ESO11909.1"/>
    <property type="molecule type" value="Genomic_DNA"/>
</dbReference>
<keyword evidence="3" id="KW-1185">Reference proteome</keyword>
<dbReference type="KEGG" id="hro:HELRODRAFT_167002"/>
<reference evidence="1 3" key="2">
    <citation type="journal article" date="2013" name="Nature">
        <title>Insights into bilaterian evolution from three spiralian genomes.</title>
        <authorList>
            <person name="Simakov O."/>
            <person name="Marletaz F."/>
            <person name="Cho S.J."/>
            <person name="Edsinger-Gonzales E."/>
            <person name="Havlak P."/>
            <person name="Hellsten U."/>
            <person name="Kuo D.H."/>
            <person name="Larsson T."/>
            <person name="Lv J."/>
            <person name="Arendt D."/>
            <person name="Savage R."/>
            <person name="Osoegawa K."/>
            <person name="de Jong P."/>
            <person name="Grimwood J."/>
            <person name="Chapman J.A."/>
            <person name="Shapiro H."/>
            <person name="Aerts A."/>
            <person name="Otillar R.P."/>
            <person name="Terry A.Y."/>
            <person name="Boore J.L."/>
            <person name="Grigoriev I.V."/>
            <person name="Lindberg D.R."/>
            <person name="Seaver E.C."/>
            <person name="Weisblat D.A."/>
            <person name="Putnam N.H."/>
            <person name="Rokhsar D.S."/>
        </authorList>
    </citation>
    <scope>NUCLEOTIDE SEQUENCE</scope>
</reference>
<gene>
    <name evidence="2" type="primary">20201756</name>
    <name evidence="1" type="ORF">HELRODRAFT_167002</name>
</gene>
<dbReference type="Proteomes" id="UP000015101">
    <property type="component" value="Unassembled WGS sequence"/>
</dbReference>
<dbReference type="PANTHER" id="PTHR37445:SF3">
    <property type="entry name" value="ZINC FINGER PHD-TYPE DOMAIN-CONTAINING PROTEIN"/>
    <property type="match status" value="1"/>
</dbReference>
<dbReference type="InParanoid" id="T1EYV6"/>
<dbReference type="PANTHER" id="PTHR37445">
    <property type="entry name" value="PROTEIN CBG24663"/>
    <property type="match status" value="1"/>
</dbReference>
<dbReference type="HOGENOM" id="CLU_1257274_0_0_1"/>
<sequence length="220" mass="25712">MDLFKPGNQLNVRSENIKRIQENNEVICNQVMEVKNNHEKKILTMNLEIKISTLHEKIKTERIYRTVTTSLVVKLKIFKQCLKKITGDDLEGKINLFQDNLKRSYADAVKEVKEDNKLNFNGSKKEDEEKYLKIFSTVIDERVDKPDVVKRYRLSKRQAVVGYIEIKDDDLKRIGIDHDLAKDPRSEFKKLMQVAKEEDAADKQDFVYNVKGKPGNLRII</sequence>
<proteinExistence type="predicted"/>
<reference evidence="2" key="3">
    <citation type="submission" date="2015-06" db="UniProtKB">
        <authorList>
            <consortium name="EnsemblMetazoa"/>
        </authorList>
    </citation>
    <scope>IDENTIFICATION</scope>
</reference>
<dbReference type="AlphaFoldDB" id="T1EYV6"/>
<dbReference type="EMBL" id="AMQM01002623">
    <property type="status" value="NOT_ANNOTATED_CDS"/>
    <property type="molecule type" value="Genomic_DNA"/>
</dbReference>
<dbReference type="RefSeq" id="XP_009010397.1">
    <property type="nucleotide sequence ID" value="XM_009012149.1"/>
</dbReference>
<accession>T1EYV6</accession>